<comment type="caution">
    <text evidence="2">The sequence shown here is derived from an EMBL/GenBank/DDBJ whole genome shotgun (WGS) entry which is preliminary data.</text>
</comment>
<evidence type="ECO:0000256" key="1">
    <source>
        <dbReference type="SAM" id="MobiDB-lite"/>
    </source>
</evidence>
<feature type="compositionally biased region" description="Polar residues" evidence="1">
    <location>
        <begin position="1"/>
        <end position="21"/>
    </location>
</feature>
<dbReference type="AlphaFoldDB" id="A0A175YGT0"/>
<dbReference type="PANTHER" id="PTHR37195:SF2">
    <property type="entry name" value="NUCLEOLIN-LIKE"/>
    <property type="match status" value="1"/>
</dbReference>
<accession>A0A175YGT0</accession>
<proteinExistence type="predicted"/>
<feature type="region of interest" description="Disordered" evidence="1">
    <location>
        <begin position="1"/>
        <end position="57"/>
    </location>
</feature>
<reference evidence="2" key="1">
    <citation type="journal article" date="2016" name="Nat. Genet.">
        <title>A high-quality carrot genome assembly provides new insights into carotenoid accumulation and asterid genome evolution.</title>
        <authorList>
            <person name="Iorizzo M."/>
            <person name="Ellison S."/>
            <person name="Senalik D."/>
            <person name="Zeng P."/>
            <person name="Satapoomin P."/>
            <person name="Huang J."/>
            <person name="Bowman M."/>
            <person name="Iovene M."/>
            <person name="Sanseverino W."/>
            <person name="Cavagnaro P."/>
            <person name="Yildiz M."/>
            <person name="Macko-Podgorni A."/>
            <person name="Moranska E."/>
            <person name="Grzebelus E."/>
            <person name="Grzebelus D."/>
            <person name="Ashrafi H."/>
            <person name="Zheng Z."/>
            <person name="Cheng S."/>
            <person name="Spooner D."/>
            <person name="Van Deynze A."/>
            <person name="Simon P."/>
        </authorList>
    </citation>
    <scope>NUCLEOTIDE SEQUENCE [LARGE SCALE GENOMIC DNA]</scope>
    <source>
        <tissue evidence="2">Leaf</tissue>
    </source>
</reference>
<dbReference type="Gramene" id="KZM82884">
    <property type="protein sequence ID" value="KZM82884"/>
    <property type="gene ID" value="DCAR_030453"/>
</dbReference>
<dbReference type="OMA" id="QHILLML"/>
<organism evidence="2">
    <name type="scientific">Daucus carota subsp. sativus</name>
    <name type="common">Carrot</name>
    <dbReference type="NCBI Taxonomy" id="79200"/>
    <lineage>
        <taxon>Eukaryota</taxon>
        <taxon>Viridiplantae</taxon>
        <taxon>Streptophyta</taxon>
        <taxon>Embryophyta</taxon>
        <taxon>Tracheophyta</taxon>
        <taxon>Spermatophyta</taxon>
        <taxon>Magnoliopsida</taxon>
        <taxon>eudicotyledons</taxon>
        <taxon>Gunneridae</taxon>
        <taxon>Pentapetalae</taxon>
        <taxon>asterids</taxon>
        <taxon>campanulids</taxon>
        <taxon>Apiales</taxon>
        <taxon>Apiaceae</taxon>
        <taxon>Apioideae</taxon>
        <taxon>Scandiceae</taxon>
        <taxon>Daucinae</taxon>
        <taxon>Daucus</taxon>
        <taxon>Daucus sect. Daucus</taxon>
    </lineage>
</organism>
<feature type="compositionally biased region" description="Basic and acidic residues" evidence="1">
    <location>
        <begin position="39"/>
        <end position="50"/>
    </location>
</feature>
<gene>
    <name evidence="2" type="ORF">DCAR_030453</name>
</gene>
<dbReference type="EMBL" id="LNRQ01000009">
    <property type="protein sequence ID" value="KZM82884.1"/>
    <property type="molecule type" value="Genomic_DNA"/>
</dbReference>
<feature type="compositionally biased region" description="Acidic residues" evidence="1">
    <location>
        <begin position="89"/>
        <end position="121"/>
    </location>
</feature>
<feature type="region of interest" description="Disordered" evidence="1">
    <location>
        <begin position="83"/>
        <end position="153"/>
    </location>
</feature>
<dbReference type="PANTHER" id="PTHR37195">
    <property type="entry name" value="OS01G0332900 PROTEIN"/>
    <property type="match status" value="1"/>
</dbReference>
<sequence length="153" mass="17393">MANNAIDSTPQIKVHKTSSTIDKSDHHLKPYLVQADMSSSDHRKIDEKSAPRHLQKSDQYCQMIAQHILLMLMEDMGTEYLVQPVARAEDEEEASDFEPDENVEDDEFEDDDDDDEDEDVDDAGKVESPPKRKRSGKEDSDDGGEDDVRPSKR</sequence>
<name>A0A175YGT0_DAUCS</name>
<dbReference type="STRING" id="79200.A0A175YGT0"/>
<protein>
    <submittedName>
        <fullName evidence="2">Uncharacterized protein</fullName>
    </submittedName>
</protein>
<evidence type="ECO:0000313" key="2">
    <source>
        <dbReference type="EMBL" id="KZM82884.1"/>
    </source>
</evidence>